<dbReference type="EMBL" id="LGSR01000019">
    <property type="protein sequence ID" value="KOS19878.1"/>
    <property type="molecule type" value="Genomic_DNA"/>
</dbReference>
<dbReference type="Gene3D" id="2.40.37.20">
    <property type="entry name" value="D-serine dehydratase-like domain"/>
    <property type="match status" value="1"/>
</dbReference>
<dbReference type="GO" id="GO:0036088">
    <property type="term" value="P:D-serine catabolic process"/>
    <property type="evidence" value="ECO:0007669"/>
    <property type="project" value="TreeGrafter"/>
</dbReference>
<dbReference type="STRING" id="150374.A0A0M8MW78"/>
<dbReference type="InterPro" id="IPR026956">
    <property type="entry name" value="D-ser_dehydrat-like_dom"/>
</dbReference>
<comment type="caution">
    <text evidence="4">The sequence shown here is derived from an EMBL/GenBank/DDBJ whole genome shotgun (WGS) entry which is preliminary data.</text>
</comment>
<dbReference type="Gene3D" id="3.20.20.10">
    <property type="entry name" value="Alanine racemase"/>
    <property type="match status" value="1"/>
</dbReference>
<dbReference type="InterPro" id="IPR029066">
    <property type="entry name" value="PLP-binding_barrel"/>
</dbReference>
<name>A0A0M8MW78_ESCWE</name>
<dbReference type="Pfam" id="PF01168">
    <property type="entry name" value="Ala_racemase_N"/>
    <property type="match status" value="1"/>
</dbReference>
<evidence type="ECO:0000259" key="3">
    <source>
        <dbReference type="SMART" id="SM01119"/>
    </source>
</evidence>
<dbReference type="OrthoDB" id="20198at2759"/>
<dbReference type="InterPro" id="IPR051466">
    <property type="entry name" value="D-amino_acid_metab_enzyme"/>
</dbReference>
<reference evidence="4 5" key="1">
    <citation type="submission" date="2015-07" db="EMBL/GenBank/DDBJ databases">
        <title>The genome of the fungus Escovopsis weberi, a specialized disease agent of ant agriculture.</title>
        <authorList>
            <person name="de Man T.J."/>
            <person name="Stajich J.E."/>
            <person name="Kubicek C.P."/>
            <person name="Chenthamara K."/>
            <person name="Atanasova L."/>
            <person name="Druzhinina I.S."/>
            <person name="Birnbaum S."/>
            <person name="Barribeau S.M."/>
            <person name="Teiling C."/>
            <person name="Suen G."/>
            <person name="Currie C."/>
            <person name="Gerardo N.M."/>
        </authorList>
    </citation>
    <scope>NUCLEOTIDE SEQUENCE [LARGE SCALE GENOMIC DNA]</scope>
</reference>
<protein>
    <submittedName>
        <fullName evidence="4">D-serine dehydratase</fullName>
    </submittedName>
</protein>
<dbReference type="InterPro" id="IPR001608">
    <property type="entry name" value="Ala_racemase_N"/>
</dbReference>
<keyword evidence="2" id="KW-0456">Lyase</keyword>
<evidence type="ECO:0000313" key="5">
    <source>
        <dbReference type="Proteomes" id="UP000053831"/>
    </source>
</evidence>
<comment type="similarity">
    <text evidence="1">Belongs to the DSD1 family.</text>
</comment>
<dbReference type="SMART" id="SM01119">
    <property type="entry name" value="D-ser_dehydrat"/>
    <property type="match status" value="1"/>
</dbReference>
<feature type="domain" description="D-serine dehydratase-like" evidence="3">
    <location>
        <begin position="368"/>
        <end position="497"/>
    </location>
</feature>
<dbReference type="AlphaFoldDB" id="A0A0M8MW78"/>
<evidence type="ECO:0000256" key="2">
    <source>
        <dbReference type="ARBA" id="ARBA00023239"/>
    </source>
</evidence>
<dbReference type="InterPro" id="IPR042208">
    <property type="entry name" value="D-ser_dehydrat-like_sf"/>
</dbReference>
<keyword evidence="5" id="KW-1185">Reference proteome</keyword>
<gene>
    <name evidence="4" type="ORF">ESCO_005632</name>
</gene>
<sequence length="517" mass="54395">MSASVLYPTASSEALRGYVGKSIREVPLPAAVVNLAAVRRNCERMLSAARELGLGWRAHVKTHKTVEATRLQVGEGDALQPVNIVVSTLAEAEHLLPALLEWRAQGRKVNVLYGLPVARNAVPRLAELAKALGEGSISVLLDDPAQIPAAARIHELSGAKAHAYIKLDMGGRRAGVVVGGSLGGGQEDDDDGGANASGARFLEVADAALRSHGQGQLVLAGLYSHAGHSYYGDSRVAALRMMRAEMEALLAGADKLRGRASGAGVELPRLVVSGGASPTTLSIQNLLGRLAGRDEAAAAEDHPGYGGGDGVAAAALREEADALSRVLAGARAGGHAVEVHAGVYPFLDLQQLATHSIAASRLSWRDVALTLVAEVHSTYPGRGVGGAAEALVGAGSLALGREACKAYGGMAMLTPWGRHGVSEPACEVEEYEGWAVGRVSQEHGIVTWMKGGKRDEVEKTKETETEMDTLEVGQLVRLWPNHACIAGSHFGWYFVVDEDRQGSEDEIVDVWVRARGW</sequence>
<dbReference type="GO" id="GO:0008721">
    <property type="term" value="F:D-serine ammonia-lyase activity"/>
    <property type="evidence" value="ECO:0007669"/>
    <property type="project" value="TreeGrafter"/>
</dbReference>
<evidence type="ECO:0000313" key="4">
    <source>
        <dbReference type="EMBL" id="KOS19878.1"/>
    </source>
</evidence>
<dbReference type="Proteomes" id="UP000053831">
    <property type="component" value="Unassembled WGS sequence"/>
</dbReference>
<organism evidence="4 5">
    <name type="scientific">Escovopsis weberi</name>
    <dbReference type="NCBI Taxonomy" id="150374"/>
    <lineage>
        <taxon>Eukaryota</taxon>
        <taxon>Fungi</taxon>
        <taxon>Dikarya</taxon>
        <taxon>Ascomycota</taxon>
        <taxon>Pezizomycotina</taxon>
        <taxon>Sordariomycetes</taxon>
        <taxon>Hypocreomycetidae</taxon>
        <taxon>Hypocreales</taxon>
        <taxon>Hypocreaceae</taxon>
        <taxon>Escovopsis</taxon>
    </lineage>
</organism>
<evidence type="ECO:0000256" key="1">
    <source>
        <dbReference type="ARBA" id="ARBA00005323"/>
    </source>
</evidence>
<dbReference type="Pfam" id="PF14031">
    <property type="entry name" value="D-ser_dehydrat"/>
    <property type="match status" value="1"/>
</dbReference>
<dbReference type="PANTHER" id="PTHR28004:SF2">
    <property type="entry name" value="D-SERINE DEHYDRATASE"/>
    <property type="match status" value="1"/>
</dbReference>
<accession>A0A0M8MW78</accession>
<proteinExistence type="inferred from homology"/>
<dbReference type="PANTHER" id="PTHR28004">
    <property type="entry name" value="ZGC:162816-RELATED"/>
    <property type="match status" value="1"/>
</dbReference>
<dbReference type="SUPFAM" id="SSF51419">
    <property type="entry name" value="PLP-binding barrel"/>
    <property type="match status" value="1"/>
</dbReference>